<protein>
    <submittedName>
        <fullName evidence="3">Response regulator</fullName>
    </submittedName>
</protein>
<evidence type="ECO:0000259" key="2">
    <source>
        <dbReference type="PROSITE" id="PS50110"/>
    </source>
</evidence>
<dbReference type="Gene3D" id="3.40.50.2300">
    <property type="match status" value="1"/>
</dbReference>
<dbReference type="Pfam" id="PF00072">
    <property type="entry name" value="Response_reg"/>
    <property type="match status" value="1"/>
</dbReference>
<dbReference type="PANTHER" id="PTHR44520:SF2">
    <property type="entry name" value="RESPONSE REGULATOR RCP1"/>
    <property type="match status" value="1"/>
</dbReference>
<dbReference type="Proteomes" id="UP001597469">
    <property type="component" value="Unassembled WGS sequence"/>
</dbReference>
<feature type="modified residue" description="4-aspartylphosphate" evidence="1">
    <location>
        <position position="75"/>
    </location>
</feature>
<name>A0ABW5M4G8_9BACT</name>
<evidence type="ECO:0000256" key="1">
    <source>
        <dbReference type="PROSITE-ProRule" id="PRU00169"/>
    </source>
</evidence>
<dbReference type="EMBL" id="JBHULN010000008">
    <property type="protein sequence ID" value="MFD2571905.1"/>
    <property type="molecule type" value="Genomic_DNA"/>
</dbReference>
<dbReference type="RefSeq" id="WP_381523840.1">
    <property type="nucleotide sequence ID" value="NZ_JBHULN010000008.1"/>
</dbReference>
<gene>
    <name evidence="3" type="ORF">ACFSUS_14780</name>
</gene>
<dbReference type="PANTHER" id="PTHR44520">
    <property type="entry name" value="RESPONSE REGULATOR RCP1-RELATED"/>
    <property type="match status" value="1"/>
</dbReference>
<dbReference type="SUPFAM" id="SSF52172">
    <property type="entry name" value="CheY-like"/>
    <property type="match status" value="1"/>
</dbReference>
<keyword evidence="4" id="KW-1185">Reference proteome</keyword>
<organism evidence="3 4">
    <name type="scientific">Spirosoma soli</name>
    <dbReference type="NCBI Taxonomy" id="1770529"/>
    <lineage>
        <taxon>Bacteria</taxon>
        <taxon>Pseudomonadati</taxon>
        <taxon>Bacteroidota</taxon>
        <taxon>Cytophagia</taxon>
        <taxon>Cytophagales</taxon>
        <taxon>Cytophagaceae</taxon>
        <taxon>Spirosoma</taxon>
    </lineage>
</organism>
<reference evidence="4" key="1">
    <citation type="journal article" date="2019" name="Int. J. Syst. Evol. Microbiol.">
        <title>The Global Catalogue of Microorganisms (GCM) 10K type strain sequencing project: providing services to taxonomists for standard genome sequencing and annotation.</title>
        <authorList>
            <consortium name="The Broad Institute Genomics Platform"/>
            <consortium name="The Broad Institute Genome Sequencing Center for Infectious Disease"/>
            <person name="Wu L."/>
            <person name="Ma J."/>
        </authorList>
    </citation>
    <scope>NUCLEOTIDE SEQUENCE [LARGE SCALE GENOMIC DNA]</scope>
    <source>
        <strain evidence="4">KCTC 42805</strain>
    </source>
</reference>
<feature type="domain" description="Response regulatory" evidence="2">
    <location>
        <begin position="1"/>
        <end position="141"/>
    </location>
</feature>
<sequence>MDKLSSTNDGYTSSSCINEMGLRLPGYGPEENEALLKHSFPECKLVFGALLPQAFNYPADCSTNSHSLPRLVLLDIYLPDPESGRQRLKELRTAYKCMPVIVFNAHYDSQTIRAAYDLGAHSFISKPSNAQEWSDYFKSMAEYWLRTVSLPPKYAHEPIKSRAYCTF</sequence>
<accession>A0ABW5M4G8</accession>
<dbReference type="PROSITE" id="PS50110">
    <property type="entry name" value="RESPONSE_REGULATORY"/>
    <property type="match status" value="1"/>
</dbReference>
<dbReference type="InterPro" id="IPR001789">
    <property type="entry name" value="Sig_transdc_resp-reg_receiver"/>
</dbReference>
<keyword evidence="1" id="KW-0597">Phosphoprotein</keyword>
<dbReference type="InterPro" id="IPR052893">
    <property type="entry name" value="TCS_response_regulator"/>
</dbReference>
<dbReference type="InterPro" id="IPR011006">
    <property type="entry name" value="CheY-like_superfamily"/>
</dbReference>
<proteinExistence type="predicted"/>
<evidence type="ECO:0000313" key="3">
    <source>
        <dbReference type="EMBL" id="MFD2571905.1"/>
    </source>
</evidence>
<comment type="caution">
    <text evidence="3">The sequence shown here is derived from an EMBL/GenBank/DDBJ whole genome shotgun (WGS) entry which is preliminary data.</text>
</comment>
<evidence type="ECO:0000313" key="4">
    <source>
        <dbReference type="Proteomes" id="UP001597469"/>
    </source>
</evidence>